<accession>A0ABD0PR89</accession>
<gene>
    <name evidence="1" type="ORF">M9458_028645</name>
</gene>
<keyword evidence="2" id="KW-1185">Reference proteome</keyword>
<feature type="non-terminal residue" evidence="1">
    <location>
        <position position="103"/>
    </location>
</feature>
<sequence length="103" mass="11451">IQVRVNEGAGSDGMGVCEGVNRDLGLGSMSLENPCELREKNSSPFSSNRTMFETEEMVIPADPEEMDEFQTQCICQCQYVVDITFPVAYILLPSKDAFLSIYN</sequence>
<dbReference type="Proteomes" id="UP001529510">
    <property type="component" value="Unassembled WGS sequence"/>
</dbReference>
<reference evidence="1 2" key="1">
    <citation type="submission" date="2024-05" db="EMBL/GenBank/DDBJ databases">
        <title>Genome sequencing and assembly of Indian major carp, Cirrhinus mrigala (Hamilton, 1822).</title>
        <authorList>
            <person name="Mohindra V."/>
            <person name="Chowdhury L.M."/>
            <person name="Lal K."/>
            <person name="Jena J.K."/>
        </authorList>
    </citation>
    <scope>NUCLEOTIDE SEQUENCE [LARGE SCALE GENOMIC DNA]</scope>
    <source>
        <strain evidence="1">CM1030</strain>
        <tissue evidence="1">Blood</tissue>
    </source>
</reference>
<feature type="non-terminal residue" evidence="1">
    <location>
        <position position="1"/>
    </location>
</feature>
<evidence type="ECO:0000313" key="1">
    <source>
        <dbReference type="EMBL" id="KAL0176315.1"/>
    </source>
</evidence>
<comment type="caution">
    <text evidence="1">The sequence shown here is derived from an EMBL/GenBank/DDBJ whole genome shotgun (WGS) entry which is preliminary data.</text>
</comment>
<dbReference type="EMBL" id="JAMKFB020000014">
    <property type="protein sequence ID" value="KAL0176315.1"/>
    <property type="molecule type" value="Genomic_DNA"/>
</dbReference>
<proteinExistence type="predicted"/>
<protein>
    <submittedName>
        <fullName evidence="1">Uncharacterized protein</fullName>
    </submittedName>
</protein>
<evidence type="ECO:0000313" key="2">
    <source>
        <dbReference type="Proteomes" id="UP001529510"/>
    </source>
</evidence>
<dbReference type="AlphaFoldDB" id="A0ABD0PR89"/>
<organism evidence="1 2">
    <name type="scientific">Cirrhinus mrigala</name>
    <name type="common">Mrigala</name>
    <dbReference type="NCBI Taxonomy" id="683832"/>
    <lineage>
        <taxon>Eukaryota</taxon>
        <taxon>Metazoa</taxon>
        <taxon>Chordata</taxon>
        <taxon>Craniata</taxon>
        <taxon>Vertebrata</taxon>
        <taxon>Euteleostomi</taxon>
        <taxon>Actinopterygii</taxon>
        <taxon>Neopterygii</taxon>
        <taxon>Teleostei</taxon>
        <taxon>Ostariophysi</taxon>
        <taxon>Cypriniformes</taxon>
        <taxon>Cyprinidae</taxon>
        <taxon>Labeoninae</taxon>
        <taxon>Labeonini</taxon>
        <taxon>Cirrhinus</taxon>
    </lineage>
</organism>
<name>A0ABD0PR89_CIRMR</name>